<organism evidence="2 3">
    <name type="scientific">Polyplosphaeria fusca</name>
    <dbReference type="NCBI Taxonomy" id="682080"/>
    <lineage>
        <taxon>Eukaryota</taxon>
        <taxon>Fungi</taxon>
        <taxon>Dikarya</taxon>
        <taxon>Ascomycota</taxon>
        <taxon>Pezizomycotina</taxon>
        <taxon>Dothideomycetes</taxon>
        <taxon>Pleosporomycetidae</taxon>
        <taxon>Pleosporales</taxon>
        <taxon>Tetraplosphaeriaceae</taxon>
        <taxon>Polyplosphaeria</taxon>
    </lineage>
</organism>
<evidence type="ECO:0000313" key="3">
    <source>
        <dbReference type="Proteomes" id="UP000799444"/>
    </source>
</evidence>
<dbReference type="AlphaFoldDB" id="A0A9P4QTI6"/>
<feature type="compositionally biased region" description="Polar residues" evidence="1">
    <location>
        <begin position="18"/>
        <end position="35"/>
    </location>
</feature>
<feature type="region of interest" description="Disordered" evidence="1">
    <location>
        <begin position="1"/>
        <end position="42"/>
    </location>
</feature>
<feature type="region of interest" description="Disordered" evidence="1">
    <location>
        <begin position="81"/>
        <end position="220"/>
    </location>
</feature>
<gene>
    <name evidence="2" type="ORF">EJ04DRAFT_514027</name>
</gene>
<comment type="caution">
    <text evidence="2">The sequence shown here is derived from an EMBL/GenBank/DDBJ whole genome shotgun (WGS) entry which is preliminary data.</text>
</comment>
<evidence type="ECO:0000256" key="1">
    <source>
        <dbReference type="SAM" id="MobiDB-lite"/>
    </source>
</evidence>
<proteinExistence type="predicted"/>
<feature type="compositionally biased region" description="Basic and acidic residues" evidence="1">
    <location>
        <begin position="185"/>
        <end position="198"/>
    </location>
</feature>
<evidence type="ECO:0000313" key="2">
    <source>
        <dbReference type="EMBL" id="KAF2732170.1"/>
    </source>
</evidence>
<keyword evidence="3" id="KW-1185">Reference proteome</keyword>
<feature type="compositionally biased region" description="Basic and acidic residues" evidence="1">
    <location>
        <begin position="128"/>
        <end position="155"/>
    </location>
</feature>
<dbReference type="Proteomes" id="UP000799444">
    <property type="component" value="Unassembled WGS sequence"/>
</dbReference>
<reference evidence="2" key="1">
    <citation type="journal article" date="2020" name="Stud. Mycol.">
        <title>101 Dothideomycetes genomes: a test case for predicting lifestyles and emergence of pathogens.</title>
        <authorList>
            <person name="Haridas S."/>
            <person name="Albert R."/>
            <person name="Binder M."/>
            <person name="Bloem J."/>
            <person name="Labutti K."/>
            <person name="Salamov A."/>
            <person name="Andreopoulos B."/>
            <person name="Baker S."/>
            <person name="Barry K."/>
            <person name="Bills G."/>
            <person name="Bluhm B."/>
            <person name="Cannon C."/>
            <person name="Castanera R."/>
            <person name="Culley D."/>
            <person name="Daum C."/>
            <person name="Ezra D."/>
            <person name="Gonzalez J."/>
            <person name="Henrissat B."/>
            <person name="Kuo A."/>
            <person name="Liang C."/>
            <person name="Lipzen A."/>
            <person name="Lutzoni F."/>
            <person name="Magnuson J."/>
            <person name="Mondo S."/>
            <person name="Nolan M."/>
            <person name="Ohm R."/>
            <person name="Pangilinan J."/>
            <person name="Park H.-J."/>
            <person name="Ramirez L."/>
            <person name="Alfaro M."/>
            <person name="Sun H."/>
            <person name="Tritt A."/>
            <person name="Yoshinaga Y."/>
            <person name="Zwiers L.-H."/>
            <person name="Turgeon B."/>
            <person name="Goodwin S."/>
            <person name="Spatafora J."/>
            <person name="Crous P."/>
            <person name="Grigoriev I."/>
        </authorList>
    </citation>
    <scope>NUCLEOTIDE SEQUENCE</scope>
    <source>
        <strain evidence="2">CBS 125425</strain>
    </source>
</reference>
<accession>A0A9P4QTI6</accession>
<name>A0A9P4QTI6_9PLEO</name>
<sequence length="220" mass="24815">MQEWKDVKKAAAPGWLNRPSTFTSTTPTAQPQARTVATLADKPHIKQSLGPQRGFILGKVRLPSKQSLDAISPARPFISTLNSSIVRPPPNLSSRIPSTSSKRRDSDTEAEVNNLTDRLPHQTKQTKAKLDTFEKYAEYNHKGEKESTKEIKSEQTKPMTLKRNIDLEDADKDGSEVESQQPKPMELKRKIDLDGYDRDEIEDESVGESDDEGVKKRRIF</sequence>
<feature type="compositionally biased region" description="Acidic residues" evidence="1">
    <location>
        <begin position="199"/>
        <end position="211"/>
    </location>
</feature>
<protein>
    <submittedName>
        <fullName evidence="2">Uncharacterized protein</fullName>
    </submittedName>
</protein>
<dbReference type="EMBL" id="ML996181">
    <property type="protein sequence ID" value="KAF2732170.1"/>
    <property type="molecule type" value="Genomic_DNA"/>
</dbReference>